<name>A0A0S4JDN9_BODSA</name>
<dbReference type="EMBL" id="CYKH01001637">
    <property type="protein sequence ID" value="CUG88402.1"/>
    <property type="molecule type" value="Genomic_DNA"/>
</dbReference>
<dbReference type="VEuPathDB" id="TriTrypDB:BSAL_15240"/>
<dbReference type="AlphaFoldDB" id="A0A0S4JDN9"/>
<feature type="region of interest" description="Disordered" evidence="1">
    <location>
        <begin position="1"/>
        <end position="42"/>
    </location>
</feature>
<evidence type="ECO:0000313" key="3">
    <source>
        <dbReference type="Proteomes" id="UP000051952"/>
    </source>
</evidence>
<gene>
    <name evidence="2" type="ORF">BSAL_15240</name>
</gene>
<evidence type="ECO:0000313" key="2">
    <source>
        <dbReference type="EMBL" id="CUG88402.1"/>
    </source>
</evidence>
<dbReference type="Proteomes" id="UP000051952">
    <property type="component" value="Unassembled WGS sequence"/>
</dbReference>
<feature type="compositionally biased region" description="Basic and acidic residues" evidence="1">
    <location>
        <begin position="165"/>
        <end position="176"/>
    </location>
</feature>
<sequence length="404" mass="46312">MHSSTSLPPLGPAGSMRRSTQLSSNNNNNNNNNPHTLQQQRPARAHQLYLQRPGSVEGDIHMLSNLRRRMQITHELFDHILQDEHKQRYQLYEEFEMRWKSILSMWASGGAQVRYREELREKVKVQSALTEKVHALFEVSMMEEKTQKAKKKENELAKKRNKAQRVRDARPSDLRPRRSSRVAGGAGDIPSAFIVSSTSSTPVPVVAGEEDEHNDHHRPYHNSDDGNNVWEQQRQSKTNPTTNFLSQPTWSPEMEERYHHTQARRAEDHHRRYKCDITKKISVAIHATSVREEETALRRERIVQRAIGLHDNRRRVEDVRRAQSLTPTAFLQLPPLREVFADDVLAFDAPTLMSRHYHSTYRPSGGGVGGDSGMLLSSSSAMRDRRSREPTISDRSVDVGIGTD</sequence>
<organism evidence="2 3">
    <name type="scientific">Bodo saltans</name>
    <name type="common">Flagellated protozoan</name>
    <dbReference type="NCBI Taxonomy" id="75058"/>
    <lineage>
        <taxon>Eukaryota</taxon>
        <taxon>Discoba</taxon>
        <taxon>Euglenozoa</taxon>
        <taxon>Kinetoplastea</taxon>
        <taxon>Metakinetoplastina</taxon>
        <taxon>Eubodonida</taxon>
        <taxon>Bodonidae</taxon>
        <taxon>Bodo</taxon>
    </lineage>
</organism>
<proteinExistence type="predicted"/>
<feature type="compositionally biased region" description="Basic and acidic residues" evidence="1">
    <location>
        <begin position="144"/>
        <end position="158"/>
    </location>
</feature>
<protein>
    <submittedName>
        <fullName evidence="2">Uncharacterized protein</fullName>
    </submittedName>
</protein>
<feature type="region of interest" description="Disordered" evidence="1">
    <location>
        <begin position="356"/>
        <end position="404"/>
    </location>
</feature>
<reference evidence="3" key="1">
    <citation type="submission" date="2015-09" db="EMBL/GenBank/DDBJ databases">
        <authorList>
            <consortium name="Pathogen Informatics"/>
        </authorList>
    </citation>
    <scope>NUCLEOTIDE SEQUENCE [LARGE SCALE GENOMIC DNA]</scope>
    <source>
        <strain evidence="3">Lake Konstanz</strain>
    </source>
</reference>
<evidence type="ECO:0000256" key="1">
    <source>
        <dbReference type="SAM" id="MobiDB-lite"/>
    </source>
</evidence>
<feature type="compositionally biased region" description="Basic and acidic residues" evidence="1">
    <location>
        <begin position="382"/>
        <end position="397"/>
    </location>
</feature>
<accession>A0A0S4JDN9</accession>
<keyword evidence="3" id="KW-1185">Reference proteome</keyword>
<feature type="region of interest" description="Disordered" evidence="1">
    <location>
        <begin position="144"/>
        <end position="195"/>
    </location>
</feature>